<feature type="transmembrane region" description="Helical" evidence="1">
    <location>
        <begin position="431"/>
        <end position="450"/>
    </location>
</feature>
<protein>
    <submittedName>
        <fullName evidence="2">Uncharacterized protein</fullName>
    </submittedName>
</protein>
<gene>
    <name evidence="2" type="ORF">caldi_27960</name>
</gene>
<dbReference type="Proteomes" id="UP001163687">
    <property type="component" value="Chromosome"/>
</dbReference>
<accession>A0AA35CPS0</accession>
<feature type="transmembrane region" description="Helical" evidence="1">
    <location>
        <begin position="482"/>
        <end position="502"/>
    </location>
</feature>
<evidence type="ECO:0000313" key="2">
    <source>
        <dbReference type="EMBL" id="BDG61706.1"/>
    </source>
</evidence>
<evidence type="ECO:0000313" key="3">
    <source>
        <dbReference type="Proteomes" id="UP001163687"/>
    </source>
</evidence>
<evidence type="ECO:0000256" key="1">
    <source>
        <dbReference type="SAM" id="Phobius"/>
    </source>
</evidence>
<sequence length="704" mass="74751">MRKDAFARRFGGALMLVSLVAALPVLVVRHRSEEGSRSVMLAVDLPAFRDFAAEQGYPLDRLLAQLKQAGVTAVAVPERSVPDLARNGAAAVFTGAEVLAELAATDRATPTLRRLAREGRLVASHTYVVPAPGTDAGDLHRALAARLGPERAVWHRPGPGEGGSGVIELDVSPADLEQYGAGWDPADFDLVHRAGLEAFPRPRPAPAATPALVRDVFADLDRLAPEARAVLFWGREVLGFRRDGRGADALAAVAEEVRRRGLLIGMIEHASQLGFAPQEGAEAVARAAGYPVARVYSMGQAEIEKFRPEVTVEKWLRSVQERNIRILYLRPFLGWQEPGRSVVETNLQYFSLLSRRLAGHGYPPGAPGRIAPFWTPWWQRGLVGLGAVGAGLYALALLWPLRASTAGLLAALGIGGALGLTRVAPVTGPQALALATAVVFPALGGLWVLARWGASARRDLGQAPEGGPAKPAAPVNLLREGAVAFVALFGFALLGGLLVAGLLGDVTYALEFRYFRGVKLAFAAPLALVALGYVLAGHTGRPGEIARSAAREIAGWSGAVVRWRHVALGLLAAVAAFWYIQRSGNFPLVPVPEWELALRSALERALVVRPRTKEFAIAYPALALAVVFVHRGLRAWALPFVLAAVTGAVSVVNSFSHLRTPLLVSLVRSVHGLWLGALAGAAAAGLAALVLRWVEGALGREGRP</sequence>
<feature type="transmembrane region" description="Helical" evidence="1">
    <location>
        <begin position="640"/>
        <end position="658"/>
    </location>
</feature>
<feature type="transmembrane region" description="Helical" evidence="1">
    <location>
        <begin position="522"/>
        <end position="540"/>
    </location>
</feature>
<feature type="transmembrane region" description="Helical" evidence="1">
    <location>
        <begin position="406"/>
        <end position="425"/>
    </location>
</feature>
<feature type="transmembrane region" description="Helical" evidence="1">
    <location>
        <begin position="377"/>
        <end position="399"/>
    </location>
</feature>
<feature type="transmembrane region" description="Helical" evidence="1">
    <location>
        <begin position="616"/>
        <end position="633"/>
    </location>
</feature>
<keyword evidence="3" id="KW-1185">Reference proteome</keyword>
<proteinExistence type="predicted"/>
<dbReference type="RefSeq" id="WP_264842337.1">
    <property type="nucleotide sequence ID" value="NZ_AP025628.1"/>
</dbReference>
<name>A0AA35CPS0_9FIRM</name>
<dbReference type="KEGG" id="cmic:caldi_27960"/>
<keyword evidence="1" id="KW-1133">Transmembrane helix</keyword>
<keyword evidence="1" id="KW-0812">Transmembrane</keyword>
<dbReference type="EMBL" id="AP025628">
    <property type="protein sequence ID" value="BDG61706.1"/>
    <property type="molecule type" value="Genomic_DNA"/>
</dbReference>
<dbReference type="InterPro" id="IPR043748">
    <property type="entry name" value="DUF5693"/>
</dbReference>
<dbReference type="AlphaFoldDB" id="A0AA35CPS0"/>
<feature type="transmembrane region" description="Helical" evidence="1">
    <location>
        <begin position="561"/>
        <end position="580"/>
    </location>
</feature>
<organism evidence="2 3">
    <name type="scientific">Caldinitratiruptor microaerophilus</name>
    <dbReference type="NCBI Taxonomy" id="671077"/>
    <lineage>
        <taxon>Bacteria</taxon>
        <taxon>Bacillati</taxon>
        <taxon>Bacillota</taxon>
        <taxon>Clostridia</taxon>
        <taxon>Eubacteriales</taxon>
        <taxon>Symbiobacteriaceae</taxon>
        <taxon>Caldinitratiruptor</taxon>
    </lineage>
</organism>
<dbReference type="Pfam" id="PF18949">
    <property type="entry name" value="DUF5693"/>
    <property type="match status" value="1"/>
</dbReference>
<reference evidence="2" key="1">
    <citation type="submission" date="2022-03" db="EMBL/GenBank/DDBJ databases">
        <title>Complete genome sequence of Caldinitratiruptor microaerophilus.</title>
        <authorList>
            <person name="Mukaiyama R."/>
            <person name="Nishiyama T."/>
            <person name="Ueda K."/>
        </authorList>
    </citation>
    <scope>NUCLEOTIDE SEQUENCE</scope>
    <source>
        <strain evidence="2">JCM 16183</strain>
    </source>
</reference>
<feature type="transmembrane region" description="Helical" evidence="1">
    <location>
        <begin position="673"/>
        <end position="694"/>
    </location>
</feature>
<keyword evidence="1" id="KW-0472">Membrane</keyword>